<dbReference type="UniPathway" id="UPA00343"/>
<evidence type="ECO:0000313" key="2">
    <source>
        <dbReference type="EMBL" id="KXI29272.1"/>
    </source>
</evidence>
<dbReference type="GO" id="GO:0016773">
    <property type="term" value="F:phosphotransferase activity, alcohol group as acceptor"/>
    <property type="evidence" value="ECO:0007669"/>
    <property type="project" value="UniProtKB-UniRule"/>
</dbReference>
<evidence type="ECO:0000256" key="1">
    <source>
        <dbReference type="HAMAP-Rule" id="MF_01270"/>
    </source>
</evidence>
<dbReference type="HAMAP" id="MF_01270">
    <property type="entry name" value="AnhMurNAc_kinase"/>
    <property type="match status" value="1"/>
</dbReference>
<dbReference type="SUPFAM" id="SSF53067">
    <property type="entry name" value="Actin-like ATPase domain"/>
    <property type="match status" value="1"/>
</dbReference>
<dbReference type="UniPathway" id="UPA00544"/>
<keyword evidence="3" id="KW-1185">Reference proteome</keyword>
<keyword evidence="1" id="KW-0547">Nucleotide-binding</keyword>
<feature type="binding site" evidence="1">
    <location>
        <begin position="11"/>
        <end position="18"/>
    </location>
    <ligand>
        <name>ATP</name>
        <dbReference type="ChEBI" id="CHEBI:30616"/>
    </ligand>
</feature>
<dbReference type="GO" id="GO:0097175">
    <property type="term" value="P:1,6-anhydro-N-acetyl-beta-muramic acid catabolic process"/>
    <property type="evidence" value="ECO:0007669"/>
    <property type="project" value="UniProtKB-UniRule"/>
</dbReference>
<dbReference type="InterPro" id="IPR043129">
    <property type="entry name" value="ATPase_NBD"/>
</dbReference>
<dbReference type="EMBL" id="LSNE01000005">
    <property type="protein sequence ID" value="KXI29272.1"/>
    <property type="molecule type" value="Genomic_DNA"/>
</dbReference>
<dbReference type="STRING" id="1799789.AX660_14095"/>
<sequence length="370" mass="40375">MSQLYLGLMSGTSMDGVDVALVDFSTPHPHLLDCQTFPYPAVLLEELHQLCTPGSNEIVRMGHADRAVAQLFADAALTVLKDNYIRADQVIAMGSHGQTIRHLPEGPHGFSLQIGDPNTLAALTEIDVVADFRRKDIALGGQGAPLVPAFHHSVFSNKQSRVVVNIGGISNITYLPQKDSTEVIGYDTGPGNTLMDLWCKKHTGKHYDAKGAWAAQRSFSPTLLNTLCLHPYFSLPAPKSTGRELFNMSWLQQQLLQHPEINDPQVIQATLAMFTSRTIANEICKFPDVEQVYVCGGGAKNEFLMECLESHLHECEVFTTDELGVDPDAVEAMAFAWLAYAHVNRIEGSLASVTGAKCNAILGSFCPGKR</sequence>
<dbReference type="GO" id="GO:0016301">
    <property type="term" value="F:kinase activity"/>
    <property type="evidence" value="ECO:0007669"/>
    <property type="project" value="UniProtKB-KW"/>
</dbReference>
<keyword evidence="1" id="KW-0067">ATP-binding</keyword>
<dbReference type="InterPro" id="IPR005338">
    <property type="entry name" value="Anhydro_N_Ac-Mur_kinase"/>
</dbReference>
<dbReference type="RefSeq" id="WP_068376466.1">
    <property type="nucleotide sequence ID" value="NZ_LSNE01000005.1"/>
</dbReference>
<dbReference type="OrthoDB" id="9763949at2"/>
<comment type="pathway">
    <text evidence="1">Amino-sugar metabolism; 1,6-anhydro-N-acetylmuramate degradation.</text>
</comment>
<dbReference type="Proteomes" id="UP000070299">
    <property type="component" value="Unassembled WGS sequence"/>
</dbReference>
<proteinExistence type="inferred from homology"/>
<comment type="function">
    <text evidence="1">Catalyzes the specific phosphorylation of 1,6-anhydro-N-acetylmuramic acid (anhMurNAc) with the simultaneous cleavage of the 1,6-anhydro ring, generating MurNAc-6-P. Is required for the utilization of anhMurNAc either imported from the medium or derived from its own cell wall murein, and thus plays a role in cell wall recycling.</text>
</comment>
<gene>
    <name evidence="1" type="primary">anmK</name>
    <name evidence="2" type="ORF">AX660_14095</name>
</gene>
<name>A0A136A209_9ALTE</name>
<reference evidence="3" key="1">
    <citation type="submission" date="2016-02" db="EMBL/GenBank/DDBJ databases">
        <authorList>
            <person name="Schultz-Johansen M."/>
            <person name="Glaring M.A."/>
            <person name="Bech P.K."/>
            <person name="Stougaard P."/>
        </authorList>
    </citation>
    <scope>NUCLEOTIDE SEQUENCE [LARGE SCALE GENOMIC DNA]</scope>
    <source>
        <strain evidence="3">S66</strain>
    </source>
</reference>
<dbReference type="PANTHER" id="PTHR30605">
    <property type="entry name" value="ANHYDRO-N-ACETYLMURAMIC ACID KINASE"/>
    <property type="match status" value="1"/>
</dbReference>
<dbReference type="Pfam" id="PF03702">
    <property type="entry name" value="AnmK"/>
    <property type="match status" value="1"/>
</dbReference>
<protein>
    <recommendedName>
        <fullName evidence="1">Anhydro-N-acetylmuramic acid kinase</fullName>
        <ecNumber evidence="1">2.7.1.170</ecNumber>
    </recommendedName>
    <alternativeName>
        <fullName evidence="1">AnhMurNAc kinase</fullName>
    </alternativeName>
</protein>
<dbReference type="GO" id="GO:0005524">
    <property type="term" value="F:ATP binding"/>
    <property type="evidence" value="ECO:0007669"/>
    <property type="project" value="UniProtKB-UniRule"/>
</dbReference>
<dbReference type="CDD" id="cd24050">
    <property type="entry name" value="ASKHA_NBD_ANMK"/>
    <property type="match status" value="1"/>
</dbReference>
<dbReference type="AlphaFoldDB" id="A0A136A209"/>
<dbReference type="PANTHER" id="PTHR30605:SF0">
    <property type="entry name" value="ANHYDRO-N-ACETYLMURAMIC ACID KINASE"/>
    <property type="match status" value="1"/>
</dbReference>
<evidence type="ECO:0000313" key="3">
    <source>
        <dbReference type="Proteomes" id="UP000070299"/>
    </source>
</evidence>
<dbReference type="Gene3D" id="3.30.420.40">
    <property type="match status" value="2"/>
</dbReference>
<dbReference type="EC" id="2.7.1.170" evidence="1"/>
<dbReference type="NCBIfam" id="NF007139">
    <property type="entry name" value="PRK09585.1-3"/>
    <property type="match status" value="1"/>
</dbReference>
<comment type="caution">
    <text evidence="2">The sequence shown here is derived from an EMBL/GenBank/DDBJ whole genome shotgun (WGS) entry which is preliminary data.</text>
</comment>
<accession>A0A136A209</accession>
<comment type="catalytic activity">
    <reaction evidence="1">
        <text>1,6-anhydro-N-acetyl-beta-muramate + ATP + H2O = N-acetyl-D-muramate 6-phosphate + ADP + H(+)</text>
        <dbReference type="Rhea" id="RHEA:24952"/>
        <dbReference type="ChEBI" id="CHEBI:15377"/>
        <dbReference type="ChEBI" id="CHEBI:15378"/>
        <dbReference type="ChEBI" id="CHEBI:30616"/>
        <dbReference type="ChEBI" id="CHEBI:58690"/>
        <dbReference type="ChEBI" id="CHEBI:58722"/>
        <dbReference type="ChEBI" id="CHEBI:456216"/>
        <dbReference type="EC" id="2.7.1.170"/>
    </reaction>
</comment>
<comment type="similarity">
    <text evidence="1">Belongs to the anhydro-N-acetylmuramic acid kinase family.</text>
</comment>
<dbReference type="GO" id="GO:0006040">
    <property type="term" value="P:amino sugar metabolic process"/>
    <property type="evidence" value="ECO:0007669"/>
    <property type="project" value="InterPro"/>
</dbReference>
<keyword evidence="1" id="KW-0808">Transferase</keyword>
<dbReference type="GO" id="GO:0009254">
    <property type="term" value="P:peptidoglycan turnover"/>
    <property type="evidence" value="ECO:0007669"/>
    <property type="project" value="UniProtKB-UniRule"/>
</dbReference>
<keyword evidence="1" id="KW-0119">Carbohydrate metabolism</keyword>
<organism evidence="2 3">
    <name type="scientific">Paraglaciecola hydrolytica</name>
    <dbReference type="NCBI Taxonomy" id="1799789"/>
    <lineage>
        <taxon>Bacteria</taxon>
        <taxon>Pseudomonadati</taxon>
        <taxon>Pseudomonadota</taxon>
        <taxon>Gammaproteobacteria</taxon>
        <taxon>Alteromonadales</taxon>
        <taxon>Alteromonadaceae</taxon>
        <taxon>Paraglaciecola</taxon>
    </lineage>
</organism>
<comment type="pathway">
    <text evidence="1">Cell wall biogenesis; peptidoglycan recycling.</text>
</comment>
<keyword evidence="1 2" id="KW-0418">Kinase</keyword>